<evidence type="ECO:0000259" key="1">
    <source>
        <dbReference type="Pfam" id="PF00149"/>
    </source>
</evidence>
<dbReference type="EMBL" id="BJYZ01000055">
    <property type="protein sequence ID" value="GEO42944.1"/>
    <property type="molecule type" value="Genomic_DNA"/>
</dbReference>
<dbReference type="Pfam" id="PF00149">
    <property type="entry name" value="Metallophos"/>
    <property type="match status" value="1"/>
</dbReference>
<dbReference type="GO" id="GO:0016787">
    <property type="term" value="F:hydrolase activity"/>
    <property type="evidence" value="ECO:0007669"/>
    <property type="project" value="InterPro"/>
</dbReference>
<protein>
    <recommendedName>
        <fullName evidence="1">Calcineurin-like phosphoesterase domain-containing protein</fullName>
    </recommendedName>
</protein>
<reference evidence="2 3" key="1">
    <citation type="submission" date="2019-07" db="EMBL/GenBank/DDBJ databases">
        <title>Whole genome shotgun sequence of Skermanella aerolata NBRC 106429.</title>
        <authorList>
            <person name="Hosoyama A."/>
            <person name="Uohara A."/>
            <person name="Ohji S."/>
            <person name="Ichikawa N."/>
        </authorList>
    </citation>
    <scope>NUCLEOTIDE SEQUENCE [LARGE SCALE GENOMIC DNA]</scope>
    <source>
        <strain evidence="2 3">NBRC 106429</strain>
    </source>
</reference>
<comment type="caution">
    <text evidence="2">The sequence shown here is derived from an EMBL/GenBank/DDBJ whole genome shotgun (WGS) entry which is preliminary data.</text>
</comment>
<dbReference type="InterPro" id="IPR029052">
    <property type="entry name" value="Metallo-depent_PP-like"/>
</dbReference>
<name>A0A512E2K2_9PROT</name>
<dbReference type="OrthoDB" id="356681at2"/>
<feature type="domain" description="Calcineurin-like phosphoesterase" evidence="1">
    <location>
        <begin position="1"/>
        <end position="195"/>
    </location>
</feature>
<proteinExistence type="predicted"/>
<dbReference type="RefSeq" id="WP_044436722.1">
    <property type="nucleotide sequence ID" value="NZ_BJYZ01000055.1"/>
</dbReference>
<gene>
    <name evidence="2" type="ORF">SAE02_70920</name>
</gene>
<sequence>MKFALASDLYTDCSPAGEQIDWRLVRQWIGVDILVIAGNTSGSLERTWVEVLAAREAFDRVIFVDGNHEFQAGLSVPEGMETLRHLAARNDGIHYLDGRAGVLIRHTLVCGVAGWHADQAAMLACRISEAAADPTIGEIVVVTHAAPHPFSRVVPVCNETATLTDETVESTNLAPIWSDCLDGGKLTVWCFGHAPHPMDFTESGVRFVCNPRGHPCTGAPGPYSIHLVDTSLLTGDMWGD</sequence>
<dbReference type="AlphaFoldDB" id="A0A512E2K2"/>
<keyword evidence="3" id="KW-1185">Reference proteome</keyword>
<organism evidence="2 3">
    <name type="scientific">Skermanella aerolata</name>
    <dbReference type="NCBI Taxonomy" id="393310"/>
    <lineage>
        <taxon>Bacteria</taxon>
        <taxon>Pseudomonadati</taxon>
        <taxon>Pseudomonadota</taxon>
        <taxon>Alphaproteobacteria</taxon>
        <taxon>Rhodospirillales</taxon>
        <taxon>Azospirillaceae</taxon>
        <taxon>Skermanella</taxon>
    </lineage>
</organism>
<evidence type="ECO:0000313" key="3">
    <source>
        <dbReference type="Proteomes" id="UP000321523"/>
    </source>
</evidence>
<evidence type="ECO:0000313" key="2">
    <source>
        <dbReference type="EMBL" id="GEO42944.1"/>
    </source>
</evidence>
<dbReference type="SUPFAM" id="SSF56300">
    <property type="entry name" value="Metallo-dependent phosphatases"/>
    <property type="match status" value="1"/>
</dbReference>
<dbReference type="InterPro" id="IPR004843">
    <property type="entry name" value="Calcineurin-like_PHP"/>
</dbReference>
<dbReference type="Proteomes" id="UP000321523">
    <property type="component" value="Unassembled WGS sequence"/>
</dbReference>
<accession>A0A512E2K2</accession>